<dbReference type="AlphaFoldDB" id="A0AAE8LXL4"/>
<feature type="signal peptide" evidence="1">
    <location>
        <begin position="1"/>
        <end position="18"/>
    </location>
</feature>
<organism evidence="2 3">
    <name type="scientific">Fusarium torulosum</name>
    <dbReference type="NCBI Taxonomy" id="33205"/>
    <lineage>
        <taxon>Eukaryota</taxon>
        <taxon>Fungi</taxon>
        <taxon>Dikarya</taxon>
        <taxon>Ascomycota</taxon>
        <taxon>Pezizomycotina</taxon>
        <taxon>Sordariomycetes</taxon>
        <taxon>Hypocreomycetidae</taxon>
        <taxon>Hypocreales</taxon>
        <taxon>Nectriaceae</taxon>
        <taxon>Fusarium</taxon>
    </lineage>
</organism>
<feature type="chain" id="PRO_5041943043" description="Cyanovirin-N domain-containing protein" evidence="1">
    <location>
        <begin position="19"/>
        <end position="94"/>
    </location>
</feature>
<sequence length="94" mass="10023">MFAKTLLVVTAMAATSLATNLHVDIGCIMVGGTHKVCASDDAYSINGDTAQILCKLDANPTLVTVSWPAHYGDIYWNKDDCLVDAEGYTIQCAP</sequence>
<evidence type="ECO:0008006" key="4">
    <source>
        <dbReference type="Google" id="ProtNLM"/>
    </source>
</evidence>
<gene>
    <name evidence="2" type="ORF">FTOL_00028</name>
</gene>
<keyword evidence="1" id="KW-0732">Signal</keyword>
<dbReference type="Proteomes" id="UP001187734">
    <property type="component" value="Unassembled WGS sequence"/>
</dbReference>
<keyword evidence="3" id="KW-1185">Reference proteome</keyword>
<accession>A0AAE8LXL4</accession>
<dbReference type="EMBL" id="ONZP01000005">
    <property type="protein sequence ID" value="SPJ70300.1"/>
    <property type="molecule type" value="Genomic_DNA"/>
</dbReference>
<protein>
    <recommendedName>
        <fullName evidence="4">Cyanovirin-N domain-containing protein</fullName>
    </recommendedName>
</protein>
<reference evidence="2" key="1">
    <citation type="submission" date="2018-03" db="EMBL/GenBank/DDBJ databases">
        <authorList>
            <person name="Guldener U."/>
        </authorList>
    </citation>
    <scope>NUCLEOTIDE SEQUENCE</scope>
</reference>
<comment type="caution">
    <text evidence="2">The sequence shown here is derived from an EMBL/GenBank/DDBJ whole genome shotgun (WGS) entry which is preliminary data.</text>
</comment>
<name>A0AAE8LXL4_9HYPO</name>
<evidence type="ECO:0000256" key="1">
    <source>
        <dbReference type="SAM" id="SignalP"/>
    </source>
</evidence>
<evidence type="ECO:0000313" key="3">
    <source>
        <dbReference type="Proteomes" id="UP001187734"/>
    </source>
</evidence>
<evidence type="ECO:0000313" key="2">
    <source>
        <dbReference type="EMBL" id="SPJ70300.1"/>
    </source>
</evidence>
<proteinExistence type="predicted"/>